<feature type="region of interest" description="Disordered" evidence="1">
    <location>
        <begin position="301"/>
        <end position="323"/>
    </location>
</feature>
<keyword evidence="4" id="KW-1185">Reference proteome</keyword>
<protein>
    <recommendedName>
        <fullName evidence="2">Rab-GAP TBC domain-containing protein</fullName>
    </recommendedName>
</protein>
<dbReference type="Pfam" id="PF00566">
    <property type="entry name" value="RabGAP-TBC"/>
    <property type="match status" value="1"/>
</dbReference>
<proteinExistence type="predicted"/>
<dbReference type="Gene3D" id="1.10.8.270">
    <property type="entry name" value="putative rabgap domain of human tbc1 domain family member 14 like domains"/>
    <property type="match status" value="1"/>
</dbReference>
<evidence type="ECO:0000259" key="2">
    <source>
        <dbReference type="PROSITE" id="PS50086"/>
    </source>
</evidence>
<organism evidence="3 4">
    <name type="scientific">Pelagomonas calceolata</name>
    <dbReference type="NCBI Taxonomy" id="35677"/>
    <lineage>
        <taxon>Eukaryota</taxon>
        <taxon>Sar</taxon>
        <taxon>Stramenopiles</taxon>
        <taxon>Ochrophyta</taxon>
        <taxon>Pelagophyceae</taxon>
        <taxon>Pelagomonadales</taxon>
        <taxon>Pelagomonadaceae</taxon>
        <taxon>Pelagomonas</taxon>
    </lineage>
</organism>
<sequence>MTECTPDAEVTAHHLLYESTLPPSERVARLRRVAVTEGLDANTRPLAWTLLLGCGRIEARRYSNLCDGLSDDAQKIRDDARRTFRADDSVRQKVRDAQIVRCVTALARSRNNEVSNGANRSAVAACFLYALPSELEAFACFEKLAELCPRYFTPTLDGCVVGAALVDHILRCISPEIHGTLLGDSLLLDDDARTPVEDLVAYPLLASLFTVVPPLDEVAVLWDATFALGGHFPVLCVVALILERFESGDQTVARLQPRRLAPLDARRIVARACAIAPRVPRSLYDVLERHARDASVDRAVVAAASEAPRTPPKPPPSARKRAS</sequence>
<evidence type="ECO:0000313" key="3">
    <source>
        <dbReference type="EMBL" id="CAH0380172.1"/>
    </source>
</evidence>
<feature type="domain" description="Rab-GAP TBC" evidence="2">
    <location>
        <begin position="38"/>
        <end position="229"/>
    </location>
</feature>
<dbReference type="EMBL" id="CAKKNE010000006">
    <property type="protein sequence ID" value="CAH0380172.1"/>
    <property type="molecule type" value="Genomic_DNA"/>
</dbReference>
<reference evidence="3" key="1">
    <citation type="submission" date="2021-11" db="EMBL/GenBank/DDBJ databases">
        <authorList>
            <consortium name="Genoscope - CEA"/>
            <person name="William W."/>
        </authorList>
    </citation>
    <scope>NUCLEOTIDE SEQUENCE</scope>
</reference>
<accession>A0A8J2SYC7</accession>
<dbReference type="AlphaFoldDB" id="A0A8J2SYC7"/>
<dbReference type="InterPro" id="IPR035969">
    <property type="entry name" value="Rab-GAP_TBC_sf"/>
</dbReference>
<gene>
    <name evidence="3" type="ORF">PECAL_6P18140</name>
</gene>
<dbReference type="Gene3D" id="1.10.472.80">
    <property type="entry name" value="Ypt/Rab-GAP domain of gyp1p, domain 3"/>
    <property type="match status" value="1"/>
</dbReference>
<dbReference type="OrthoDB" id="10263206at2759"/>
<dbReference type="SMART" id="SM00164">
    <property type="entry name" value="TBC"/>
    <property type="match status" value="1"/>
</dbReference>
<evidence type="ECO:0000256" key="1">
    <source>
        <dbReference type="SAM" id="MobiDB-lite"/>
    </source>
</evidence>
<name>A0A8J2SYC7_9STRA</name>
<dbReference type="Proteomes" id="UP000789595">
    <property type="component" value="Unassembled WGS sequence"/>
</dbReference>
<dbReference type="InterPro" id="IPR000195">
    <property type="entry name" value="Rab-GAP-TBC_dom"/>
</dbReference>
<comment type="caution">
    <text evidence="3">The sequence shown here is derived from an EMBL/GenBank/DDBJ whole genome shotgun (WGS) entry which is preliminary data.</text>
</comment>
<evidence type="ECO:0000313" key="4">
    <source>
        <dbReference type="Proteomes" id="UP000789595"/>
    </source>
</evidence>
<dbReference type="SUPFAM" id="SSF47923">
    <property type="entry name" value="Ypt/Rab-GAP domain of gyp1p"/>
    <property type="match status" value="1"/>
</dbReference>
<dbReference type="PROSITE" id="PS50086">
    <property type="entry name" value="TBC_RABGAP"/>
    <property type="match status" value="1"/>
</dbReference>